<dbReference type="OrthoDB" id="7165680at2"/>
<dbReference type="PATRIC" id="fig|1514904.3.peg.201"/>
<evidence type="ECO:0008006" key="4">
    <source>
        <dbReference type="Google" id="ProtNLM"/>
    </source>
</evidence>
<organism evidence="2 3">
    <name type="scientific">Ahrensia marina</name>
    <dbReference type="NCBI Taxonomy" id="1514904"/>
    <lineage>
        <taxon>Bacteria</taxon>
        <taxon>Pseudomonadati</taxon>
        <taxon>Pseudomonadota</taxon>
        <taxon>Alphaproteobacteria</taxon>
        <taxon>Hyphomicrobiales</taxon>
        <taxon>Ahrensiaceae</taxon>
        <taxon>Ahrensia</taxon>
    </lineage>
</organism>
<dbReference type="STRING" id="1514904.SU32_00975"/>
<reference evidence="2 3" key="1">
    <citation type="submission" date="2015-01" db="EMBL/GenBank/DDBJ databases">
        <title>Ahrensia donghaiensis sp. nov., a novel dimethylsulphoniopropionate-cleavage bacterium isolated from seawater and emended descriptions of the genus Ahrensia and Ahrensia kielensis.</title>
        <authorList>
            <person name="Liu J."/>
        </authorList>
    </citation>
    <scope>NUCLEOTIDE SEQUENCE [LARGE SCALE GENOMIC DNA]</scope>
    <source>
        <strain evidence="2 3">LZD062</strain>
    </source>
</reference>
<dbReference type="Proteomes" id="UP000038011">
    <property type="component" value="Unassembled WGS sequence"/>
</dbReference>
<proteinExistence type="predicted"/>
<accession>A0A0M9GQA6</accession>
<dbReference type="EMBL" id="JXMU01000001">
    <property type="protein sequence ID" value="KPB02876.1"/>
    <property type="molecule type" value="Genomic_DNA"/>
</dbReference>
<keyword evidence="1" id="KW-0175">Coiled coil</keyword>
<sequence length="126" mass="14156">MMRWINLLFLGLVIAAATWTYQVKHEAEEKLAEIRELEKKIALERETIDLLKADWAFLSHPSRLERLVKRYEQELGLRVTDSNQLILADELPGVPVFTPGDGIGDIIAGEAIDDLQTGSIEEGQGN</sequence>
<evidence type="ECO:0000313" key="3">
    <source>
        <dbReference type="Proteomes" id="UP000038011"/>
    </source>
</evidence>
<comment type="caution">
    <text evidence="2">The sequence shown here is derived from an EMBL/GenBank/DDBJ whole genome shotgun (WGS) entry which is preliminary data.</text>
</comment>
<gene>
    <name evidence="2" type="ORF">SU32_00975</name>
</gene>
<dbReference type="AlphaFoldDB" id="A0A0M9GQA6"/>
<protein>
    <recommendedName>
        <fullName evidence="4">Cell division protein FtsL</fullName>
    </recommendedName>
</protein>
<feature type="coiled-coil region" evidence="1">
    <location>
        <begin position="24"/>
        <end position="54"/>
    </location>
</feature>
<evidence type="ECO:0000256" key="1">
    <source>
        <dbReference type="SAM" id="Coils"/>
    </source>
</evidence>
<dbReference type="RefSeq" id="WP_053997442.1">
    <property type="nucleotide sequence ID" value="NZ_JXMU01000001.1"/>
</dbReference>
<evidence type="ECO:0000313" key="2">
    <source>
        <dbReference type="EMBL" id="KPB02876.1"/>
    </source>
</evidence>
<keyword evidence="3" id="KW-1185">Reference proteome</keyword>
<name>A0A0M9GQA6_9HYPH</name>